<evidence type="ECO:0000313" key="2">
    <source>
        <dbReference type="WBParaSite" id="ES5_v2.g27951.t1"/>
    </source>
</evidence>
<organism evidence="1 2">
    <name type="scientific">Panagrolaimus sp. ES5</name>
    <dbReference type="NCBI Taxonomy" id="591445"/>
    <lineage>
        <taxon>Eukaryota</taxon>
        <taxon>Metazoa</taxon>
        <taxon>Ecdysozoa</taxon>
        <taxon>Nematoda</taxon>
        <taxon>Chromadorea</taxon>
        <taxon>Rhabditida</taxon>
        <taxon>Tylenchina</taxon>
        <taxon>Panagrolaimomorpha</taxon>
        <taxon>Panagrolaimoidea</taxon>
        <taxon>Panagrolaimidae</taxon>
        <taxon>Panagrolaimus</taxon>
    </lineage>
</organism>
<dbReference type="WBParaSite" id="ES5_v2.g27951.t1">
    <property type="protein sequence ID" value="ES5_v2.g27951.t1"/>
    <property type="gene ID" value="ES5_v2.g27951"/>
</dbReference>
<sequence length="135" mass="14550">MKLLLFCVVFFAATFAANALCSKKNHTGVFGHLKDKLCGILHHDDKPKEGNKLPQNDGGHKKPPPVVEDEDDEEPKQTQGRNADDDDVDDDECKVPCGIGGNICCAPGQVCIADGCQKGHPLSRSKDLPPSDLDD</sequence>
<reference evidence="2" key="1">
    <citation type="submission" date="2022-11" db="UniProtKB">
        <authorList>
            <consortium name="WormBaseParasite"/>
        </authorList>
    </citation>
    <scope>IDENTIFICATION</scope>
</reference>
<evidence type="ECO:0000313" key="1">
    <source>
        <dbReference type="Proteomes" id="UP000887579"/>
    </source>
</evidence>
<dbReference type="Proteomes" id="UP000887579">
    <property type="component" value="Unplaced"/>
</dbReference>
<proteinExistence type="predicted"/>
<accession>A0AC34GEC6</accession>
<protein>
    <submittedName>
        <fullName evidence="2">Uncharacterized protein</fullName>
    </submittedName>
</protein>
<name>A0AC34GEC6_9BILA</name>